<feature type="non-terminal residue" evidence="1">
    <location>
        <position position="1"/>
    </location>
</feature>
<organism evidence="1 2">
    <name type="scientific">Ascodesmis nigricans</name>
    <dbReference type="NCBI Taxonomy" id="341454"/>
    <lineage>
        <taxon>Eukaryota</taxon>
        <taxon>Fungi</taxon>
        <taxon>Dikarya</taxon>
        <taxon>Ascomycota</taxon>
        <taxon>Pezizomycotina</taxon>
        <taxon>Pezizomycetes</taxon>
        <taxon>Pezizales</taxon>
        <taxon>Ascodesmidaceae</taxon>
        <taxon>Ascodesmis</taxon>
    </lineage>
</organism>
<proteinExistence type="predicted"/>
<dbReference type="STRING" id="341454.A0A4S2MSA3"/>
<gene>
    <name evidence="1" type="ORF">EX30DRAFT_299649</name>
</gene>
<reference evidence="1 2" key="1">
    <citation type="submission" date="2019-04" db="EMBL/GenBank/DDBJ databases">
        <title>Comparative genomics and transcriptomics to analyze fruiting body development in filamentous ascomycetes.</title>
        <authorList>
            <consortium name="DOE Joint Genome Institute"/>
            <person name="Lutkenhaus R."/>
            <person name="Traeger S."/>
            <person name="Breuer J."/>
            <person name="Kuo A."/>
            <person name="Lipzen A."/>
            <person name="Pangilinan J."/>
            <person name="Dilworth D."/>
            <person name="Sandor L."/>
            <person name="Poggeler S."/>
            <person name="Barry K."/>
            <person name="Grigoriev I.V."/>
            <person name="Nowrousian M."/>
        </authorList>
    </citation>
    <scope>NUCLEOTIDE SEQUENCE [LARGE SCALE GENOMIC DNA]</scope>
    <source>
        <strain evidence="1 2">CBS 389.68</strain>
    </source>
</reference>
<dbReference type="InterPro" id="IPR011990">
    <property type="entry name" value="TPR-like_helical_dom_sf"/>
</dbReference>
<sequence length="54" mass="6515">RQQRWKEAEELFVQVMEKRKRVLDEEHPDTLSSMANLAATYRKQGRKKKAKELE</sequence>
<dbReference type="Gene3D" id="1.25.40.10">
    <property type="entry name" value="Tetratricopeptide repeat domain"/>
    <property type="match status" value="1"/>
</dbReference>
<protein>
    <recommendedName>
        <fullName evidence="3">Kinesin light chain</fullName>
    </recommendedName>
</protein>
<keyword evidence="2" id="KW-1185">Reference proteome</keyword>
<evidence type="ECO:0008006" key="3">
    <source>
        <dbReference type="Google" id="ProtNLM"/>
    </source>
</evidence>
<dbReference type="SUPFAM" id="SSF48452">
    <property type="entry name" value="TPR-like"/>
    <property type="match status" value="1"/>
</dbReference>
<accession>A0A4S2MSA3</accession>
<evidence type="ECO:0000313" key="1">
    <source>
        <dbReference type="EMBL" id="TGZ78598.1"/>
    </source>
</evidence>
<dbReference type="PANTHER" id="PTHR46082:SF6">
    <property type="entry name" value="AAA+ ATPASE DOMAIN-CONTAINING PROTEIN-RELATED"/>
    <property type="match status" value="1"/>
</dbReference>
<dbReference type="EMBL" id="ML220140">
    <property type="protein sequence ID" value="TGZ78598.1"/>
    <property type="molecule type" value="Genomic_DNA"/>
</dbReference>
<dbReference type="OrthoDB" id="5986190at2759"/>
<dbReference type="AlphaFoldDB" id="A0A4S2MSA3"/>
<name>A0A4S2MSA3_9PEZI</name>
<dbReference type="Proteomes" id="UP000298138">
    <property type="component" value="Unassembled WGS sequence"/>
</dbReference>
<dbReference type="PANTHER" id="PTHR46082">
    <property type="entry name" value="ATP/GTP-BINDING PROTEIN-RELATED"/>
    <property type="match status" value="1"/>
</dbReference>
<dbReference type="Pfam" id="PF13424">
    <property type="entry name" value="TPR_12"/>
    <property type="match status" value="1"/>
</dbReference>
<evidence type="ECO:0000313" key="2">
    <source>
        <dbReference type="Proteomes" id="UP000298138"/>
    </source>
</evidence>
<feature type="non-terminal residue" evidence="1">
    <location>
        <position position="54"/>
    </location>
</feature>
<dbReference type="InterPro" id="IPR053137">
    <property type="entry name" value="NLR-like"/>
</dbReference>
<dbReference type="InParanoid" id="A0A4S2MSA3"/>